<protein>
    <submittedName>
        <fullName evidence="1">Uncharacterized protein</fullName>
    </submittedName>
</protein>
<gene>
    <name evidence="1" type="ORF">TTHERM_000150053</name>
</gene>
<dbReference type="GeneID" id="24437551"/>
<proteinExistence type="predicted"/>
<evidence type="ECO:0000313" key="2">
    <source>
        <dbReference type="Proteomes" id="UP000009168"/>
    </source>
</evidence>
<keyword evidence="2" id="KW-1185">Reference proteome</keyword>
<dbReference type="RefSeq" id="XP_012654431.1">
    <property type="nucleotide sequence ID" value="XM_012798977.1"/>
</dbReference>
<evidence type="ECO:0000313" key="1">
    <source>
        <dbReference type="EMBL" id="EWS73034.1"/>
    </source>
</evidence>
<dbReference type="InParanoid" id="W7XI61"/>
<dbReference type="AlphaFoldDB" id="W7XI61"/>
<reference evidence="2" key="1">
    <citation type="journal article" date="2006" name="PLoS Biol.">
        <title>Macronuclear genome sequence of the ciliate Tetrahymena thermophila, a model eukaryote.</title>
        <authorList>
            <person name="Eisen J.A."/>
            <person name="Coyne R.S."/>
            <person name="Wu M."/>
            <person name="Wu D."/>
            <person name="Thiagarajan M."/>
            <person name="Wortman J.R."/>
            <person name="Badger J.H."/>
            <person name="Ren Q."/>
            <person name="Amedeo P."/>
            <person name="Jones K.M."/>
            <person name="Tallon L.J."/>
            <person name="Delcher A.L."/>
            <person name="Salzberg S.L."/>
            <person name="Silva J.C."/>
            <person name="Haas B.J."/>
            <person name="Majoros W.H."/>
            <person name="Farzad M."/>
            <person name="Carlton J.M."/>
            <person name="Smith R.K. Jr."/>
            <person name="Garg J."/>
            <person name="Pearlman R.E."/>
            <person name="Karrer K.M."/>
            <person name="Sun L."/>
            <person name="Manning G."/>
            <person name="Elde N.C."/>
            <person name="Turkewitz A.P."/>
            <person name="Asai D.J."/>
            <person name="Wilkes D.E."/>
            <person name="Wang Y."/>
            <person name="Cai H."/>
            <person name="Collins K."/>
            <person name="Stewart B.A."/>
            <person name="Lee S.R."/>
            <person name="Wilamowska K."/>
            <person name="Weinberg Z."/>
            <person name="Ruzzo W.L."/>
            <person name="Wloga D."/>
            <person name="Gaertig J."/>
            <person name="Frankel J."/>
            <person name="Tsao C.-C."/>
            <person name="Gorovsky M.A."/>
            <person name="Keeling P.J."/>
            <person name="Waller R.F."/>
            <person name="Patron N.J."/>
            <person name="Cherry J.M."/>
            <person name="Stover N.A."/>
            <person name="Krieger C.J."/>
            <person name="del Toro C."/>
            <person name="Ryder H.F."/>
            <person name="Williamson S.C."/>
            <person name="Barbeau R.A."/>
            <person name="Hamilton E.P."/>
            <person name="Orias E."/>
        </authorList>
    </citation>
    <scope>NUCLEOTIDE SEQUENCE [LARGE SCALE GENOMIC DNA]</scope>
    <source>
        <strain evidence="2">SB210</strain>
    </source>
</reference>
<organism evidence="1 2">
    <name type="scientific">Tetrahymena thermophila (strain SB210)</name>
    <dbReference type="NCBI Taxonomy" id="312017"/>
    <lineage>
        <taxon>Eukaryota</taxon>
        <taxon>Sar</taxon>
        <taxon>Alveolata</taxon>
        <taxon>Ciliophora</taxon>
        <taxon>Intramacronucleata</taxon>
        <taxon>Oligohymenophorea</taxon>
        <taxon>Hymenostomatida</taxon>
        <taxon>Tetrahymenina</taxon>
        <taxon>Tetrahymenidae</taxon>
        <taxon>Tetrahymena</taxon>
    </lineage>
</organism>
<dbReference type="KEGG" id="tet:TTHERM_000150053"/>
<dbReference type="EMBL" id="GG662603">
    <property type="protein sequence ID" value="EWS73034.1"/>
    <property type="molecule type" value="Genomic_DNA"/>
</dbReference>
<accession>W7XI61</accession>
<dbReference type="Proteomes" id="UP000009168">
    <property type="component" value="Unassembled WGS sequence"/>
</dbReference>
<sequence>MNQTNSLTYSLNKNEIPCKLPQNLNDIKYLILLADTFIQQISFQDIQNIISILSENKFEQVIFEGLENDISIFTIKEIENFLLKSQYIQSIYFFAKSNLQFSFQNQIFTSSIDNIRIQYEGFSLEKEKKKIKIRVRELDMFENYLSFLNVLSRNDQINIQVIIVNHQNACGKKKIELFSIIWNILQQHKQFSIEIKNYIQYCNYTKFISIHYKYWYSDSFEELILNRFLISKLKIHFDQMDSQKSKLEQIIVAIKEKYSQLNEVSIECSNLLEFFNMNFNIEFFVKLISYEIQYKMSYIKLDFQENKCILKQIKSDQIILHIINYFLENKNSNNVAIFLDNQKFNLSCKYQMLKKLLAFNNINVQSSNFSIILNEQEFNLQPVLKNFNHLIKILDIIQEQQQQQFYRLKIQSQNCIPVSKENILQLKQSYNFQELKISLGGAELSQNKLIINDVDNYDGFEDIFNCFSNLEILSISLKNYYANKFVKNLPHTLKYIKIIQNFNSSFILDKENLISINFAFIEQIKPFIGANKFKNIEIKSSFEYITKEFLQLISQQNELRSDLRV</sequence>
<name>W7XI61_TETTS</name>